<reference evidence="2 4" key="1">
    <citation type="submission" date="2019-07" db="EMBL/GenBank/DDBJ databases">
        <title>Genomics analysis of Aphanomyces spp. identifies a new class of oomycete effector associated with host adaptation.</title>
        <authorList>
            <person name="Gaulin E."/>
        </authorList>
    </citation>
    <scope>NUCLEOTIDE SEQUENCE [LARGE SCALE GENOMIC DNA]</scope>
    <source>
        <strain evidence="2 4">ATCC 201684</strain>
    </source>
</reference>
<accession>A0A6G0WUZ7</accession>
<dbReference type="EMBL" id="VJMJ01000143">
    <property type="protein sequence ID" value="KAF0731372.1"/>
    <property type="molecule type" value="Genomic_DNA"/>
</dbReference>
<evidence type="ECO:0000313" key="3">
    <source>
        <dbReference type="EMBL" id="KAF0731478.1"/>
    </source>
</evidence>
<keyword evidence="1" id="KW-0732">Signal</keyword>
<name>A0A6G0WUZ7_9STRA</name>
<evidence type="ECO:0000313" key="2">
    <source>
        <dbReference type="EMBL" id="KAF0731372.1"/>
    </source>
</evidence>
<comment type="caution">
    <text evidence="2">The sequence shown here is derived from an EMBL/GenBank/DDBJ whole genome shotgun (WGS) entry which is preliminary data.</text>
</comment>
<protein>
    <submittedName>
        <fullName evidence="2">Uncharacterized protein</fullName>
    </submittedName>
</protein>
<dbReference type="AlphaFoldDB" id="A0A6G0WUZ7"/>
<proteinExistence type="predicted"/>
<dbReference type="EMBL" id="VJMJ01000142">
    <property type="protein sequence ID" value="KAF0731478.1"/>
    <property type="molecule type" value="Genomic_DNA"/>
</dbReference>
<evidence type="ECO:0000313" key="4">
    <source>
        <dbReference type="Proteomes" id="UP000481153"/>
    </source>
</evidence>
<dbReference type="InterPro" id="IPR032675">
    <property type="entry name" value="LRR_dom_sf"/>
</dbReference>
<dbReference type="Proteomes" id="UP000481153">
    <property type="component" value="Unassembled WGS sequence"/>
</dbReference>
<dbReference type="VEuPathDB" id="FungiDB:AeMF1_021098"/>
<keyword evidence="4" id="KW-1185">Reference proteome</keyword>
<organism evidence="2 4">
    <name type="scientific">Aphanomyces euteiches</name>
    <dbReference type="NCBI Taxonomy" id="100861"/>
    <lineage>
        <taxon>Eukaryota</taxon>
        <taxon>Sar</taxon>
        <taxon>Stramenopiles</taxon>
        <taxon>Oomycota</taxon>
        <taxon>Saprolegniomycetes</taxon>
        <taxon>Saprolegniales</taxon>
        <taxon>Verrucalvaceae</taxon>
        <taxon>Aphanomyces</taxon>
    </lineage>
</organism>
<dbReference type="Gene3D" id="3.80.10.10">
    <property type="entry name" value="Ribonuclease Inhibitor"/>
    <property type="match status" value="1"/>
</dbReference>
<feature type="signal peptide" evidence="1">
    <location>
        <begin position="1"/>
        <end position="20"/>
    </location>
</feature>
<evidence type="ECO:0000256" key="1">
    <source>
        <dbReference type="SAM" id="SignalP"/>
    </source>
</evidence>
<feature type="chain" id="PRO_5036174209" evidence="1">
    <location>
        <begin position="21"/>
        <end position="216"/>
    </location>
</feature>
<gene>
    <name evidence="3" type="ORF">Ae201684_011272</name>
    <name evidence="2" type="ORF">Ae201684_011275</name>
</gene>
<dbReference type="SUPFAM" id="SSF52047">
    <property type="entry name" value="RNI-like"/>
    <property type="match status" value="1"/>
</dbReference>
<sequence length="216" mass="24595">MANALLKWFTLQPIHLLAIADFTWEDLSLRDQVATALLNNTSIQRFKIFGVEASNISFEGSCGFDDSELSLNLYNPTRYGVESVFVPVEELNLDVITRDLSGLVEPLFQSLLNPKVKKLRLCGYGIFVNFVIWEMLLPYLPQCNLEVLDLRWNWLIDKEAFLLADGIRLMKSLKEINLHINRLGFAEMKAIVAAAPATVNHICICRSMLELTEIYL</sequence>